<comment type="caution">
    <text evidence="2">The sequence shown here is derived from an EMBL/GenBank/DDBJ whole genome shotgun (WGS) entry which is preliminary data.</text>
</comment>
<dbReference type="RefSeq" id="WP_386677364.1">
    <property type="nucleotide sequence ID" value="NZ_JBHLTG010000026.1"/>
</dbReference>
<evidence type="ECO:0000256" key="1">
    <source>
        <dbReference type="SAM" id="SignalP"/>
    </source>
</evidence>
<feature type="signal peptide" evidence="1">
    <location>
        <begin position="1"/>
        <end position="20"/>
    </location>
</feature>
<gene>
    <name evidence="2" type="ORF">ACFFGH_34145</name>
</gene>
<dbReference type="Proteomes" id="UP001589896">
    <property type="component" value="Unassembled WGS sequence"/>
</dbReference>
<sequence length="149" mass="16209">MGKSAFVALSLVAVSGHAAADDMCRKIAAFAKQTPQNTVQHVELKNDWSNLSKYCAFNDYAPGKELCGWLLQNSSTEFMHANVNRALACISPDASAIGIPRVTPDYLTGKYSSFSARHLSADYEVTIEFSVSVEGQLDSLKISAAKEDW</sequence>
<keyword evidence="3" id="KW-1185">Reference proteome</keyword>
<feature type="chain" id="PRO_5045690988" description="DUF4019 domain-containing protein" evidence="1">
    <location>
        <begin position="21"/>
        <end position="149"/>
    </location>
</feature>
<accession>A0ABV6S0Y6</accession>
<dbReference type="EMBL" id="JBHLTG010000026">
    <property type="protein sequence ID" value="MFC0682897.1"/>
    <property type="molecule type" value="Genomic_DNA"/>
</dbReference>
<evidence type="ECO:0000313" key="3">
    <source>
        <dbReference type="Proteomes" id="UP001589896"/>
    </source>
</evidence>
<protein>
    <recommendedName>
        <fullName evidence="4">DUF4019 domain-containing protein</fullName>
    </recommendedName>
</protein>
<name>A0ABV6S0Y6_9GAMM</name>
<keyword evidence="1" id="KW-0732">Signal</keyword>
<reference evidence="2 3" key="1">
    <citation type="submission" date="2024-09" db="EMBL/GenBank/DDBJ databases">
        <authorList>
            <person name="Sun Q."/>
            <person name="Mori K."/>
        </authorList>
    </citation>
    <scope>NUCLEOTIDE SEQUENCE [LARGE SCALE GENOMIC DNA]</scope>
    <source>
        <strain evidence="2 3">KCTC 23076</strain>
    </source>
</reference>
<organism evidence="2 3">
    <name type="scientific">Lysobacter korlensis</name>
    <dbReference type="NCBI Taxonomy" id="553636"/>
    <lineage>
        <taxon>Bacteria</taxon>
        <taxon>Pseudomonadati</taxon>
        <taxon>Pseudomonadota</taxon>
        <taxon>Gammaproteobacteria</taxon>
        <taxon>Lysobacterales</taxon>
        <taxon>Lysobacteraceae</taxon>
        <taxon>Lysobacter</taxon>
    </lineage>
</organism>
<evidence type="ECO:0000313" key="2">
    <source>
        <dbReference type="EMBL" id="MFC0682897.1"/>
    </source>
</evidence>
<proteinExistence type="predicted"/>
<evidence type="ECO:0008006" key="4">
    <source>
        <dbReference type="Google" id="ProtNLM"/>
    </source>
</evidence>